<evidence type="ECO:0000256" key="1">
    <source>
        <dbReference type="ARBA" id="ARBA00007626"/>
    </source>
</evidence>
<dbReference type="NCBIfam" id="TIGR00756">
    <property type="entry name" value="PPR"/>
    <property type="match status" value="3"/>
</dbReference>
<evidence type="ECO:0008006" key="6">
    <source>
        <dbReference type="Google" id="ProtNLM"/>
    </source>
</evidence>
<comment type="caution">
    <text evidence="4">The sequence shown here is derived from an EMBL/GenBank/DDBJ whole genome shotgun (WGS) entry which is preliminary data.</text>
</comment>
<dbReference type="PROSITE" id="PS51375">
    <property type="entry name" value="PPR"/>
    <property type="match status" value="3"/>
</dbReference>
<keyword evidence="5" id="KW-1185">Reference proteome</keyword>
<protein>
    <recommendedName>
        <fullName evidence="6">Pentatricopeptide repeat-containing protein</fullName>
    </recommendedName>
</protein>
<gene>
    <name evidence="4" type="ORF">PIB30_041018</name>
</gene>
<evidence type="ECO:0000256" key="3">
    <source>
        <dbReference type="PROSITE-ProRule" id="PRU00708"/>
    </source>
</evidence>
<sequence length="125" mass="14140">MRITRIRAITPSLVTLNILINCFCHLGDMDSAFSALTKIIKLGHQFDVFTLNTLIKGFCINNKVREALEFHDKVRALGFQLDEVTYGTLINGICETGRTRVAIELLQKLENEPVKASCSNVEYRH</sequence>
<evidence type="ECO:0000256" key="2">
    <source>
        <dbReference type="ARBA" id="ARBA00022737"/>
    </source>
</evidence>
<feature type="repeat" description="PPR" evidence="3">
    <location>
        <begin position="47"/>
        <end position="81"/>
    </location>
</feature>
<reference evidence="4 5" key="1">
    <citation type="journal article" date="2023" name="Plants (Basel)">
        <title>Bridging the Gap: Combining Genomics and Transcriptomics Approaches to Understand Stylosanthes scabra, an Orphan Legume from the Brazilian Caatinga.</title>
        <authorList>
            <person name="Ferreira-Neto J.R.C."/>
            <person name="da Silva M.D."/>
            <person name="Binneck E."/>
            <person name="de Melo N.F."/>
            <person name="da Silva R.H."/>
            <person name="de Melo A.L.T.M."/>
            <person name="Pandolfi V."/>
            <person name="Bustamante F.O."/>
            <person name="Brasileiro-Vidal A.C."/>
            <person name="Benko-Iseppon A.M."/>
        </authorList>
    </citation>
    <scope>NUCLEOTIDE SEQUENCE [LARGE SCALE GENOMIC DNA]</scope>
    <source>
        <tissue evidence="4">Leaves</tissue>
    </source>
</reference>
<organism evidence="4 5">
    <name type="scientific">Stylosanthes scabra</name>
    <dbReference type="NCBI Taxonomy" id="79078"/>
    <lineage>
        <taxon>Eukaryota</taxon>
        <taxon>Viridiplantae</taxon>
        <taxon>Streptophyta</taxon>
        <taxon>Embryophyta</taxon>
        <taxon>Tracheophyta</taxon>
        <taxon>Spermatophyta</taxon>
        <taxon>Magnoliopsida</taxon>
        <taxon>eudicotyledons</taxon>
        <taxon>Gunneridae</taxon>
        <taxon>Pentapetalae</taxon>
        <taxon>rosids</taxon>
        <taxon>fabids</taxon>
        <taxon>Fabales</taxon>
        <taxon>Fabaceae</taxon>
        <taxon>Papilionoideae</taxon>
        <taxon>50 kb inversion clade</taxon>
        <taxon>dalbergioids sensu lato</taxon>
        <taxon>Dalbergieae</taxon>
        <taxon>Pterocarpus clade</taxon>
        <taxon>Stylosanthes</taxon>
    </lineage>
</organism>
<dbReference type="Gene3D" id="1.25.40.10">
    <property type="entry name" value="Tetratricopeptide repeat domain"/>
    <property type="match status" value="1"/>
</dbReference>
<evidence type="ECO:0000313" key="5">
    <source>
        <dbReference type="Proteomes" id="UP001341840"/>
    </source>
</evidence>
<accession>A0ABU6ZDH6</accession>
<feature type="repeat" description="PPR" evidence="3">
    <location>
        <begin position="12"/>
        <end position="46"/>
    </location>
</feature>
<dbReference type="EMBL" id="JASCZI010272085">
    <property type="protein sequence ID" value="MED6220004.1"/>
    <property type="molecule type" value="Genomic_DNA"/>
</dbReference>
<feature type="repeat" description="PPR" evidence="3">
    <location>
        <begin position="82"/>
        <end position="116"/>
    </location>
</feature>
<dbReference type="InterPro" id="IPR011990">
    <property type="entry name" value="TPR-like_helical_dom_sf"/>
</dbReference>
<dbReference type="InterPro" id="IPR002885">
    <property type="entry name" value="PPR_rpt"/>
</dbReference>
<dbReference type="PANTHER" id="PTHR47941">
    <property type="entry name" value="PENTATRICOPEPTIDE REPEAT-CONTAINING PROTEIN 3, MITOCHONDRIAL"/>
    <property type="match status" value="1"/>
</dbReference>
<dbReference type="Proteomes" id="UP001341840">
    <property type="component" value="Unassembled WGS sequence"/>
</dbReference>
<dbReference type="SUPFAM" id="SSF81901">
    <property type="entry name" value="HCP-like"/>
    <property type="match status" value="1"/>
</dbReference>
<dbReference type="Pfam" id="PF12854">
    <property type="entry name" value="PPR_1"/>
    <property type="match status" value="1"/>
</dbReference>
<keyword evidence="2" id="KW-0677">Repeat</keyword>
<evidence type="ECO:0000313" key="4">
    <source>
        <dbReference type="EMBL" id="MED6220004.1"/>
    </source>
</evidence>
<name>A0ABU6ZDH6_9FABA</name>
<comment type="similarity">
    <text evidence="1">Belongs to the PPR family. P subfamily.</text>
</comment>
<proteinExistence type="inferred from homology"/>
<dbReference type="Pfam" id="PF13041">
    <property type="entry name" value="PPR_2"/>
    <property type="match status" value="1"/>
</dbReference>